<dbReference type="PANTHER" id="PTHR42790:SF19">
    <property type="entry name" value="KYNURENINE_ALPHA-AMINOADIPATE AMINOTRANSFERASE, MITOCHONDRIAL"/>
    <property type="match status" value="1"/>
</dbReference>
<keyword evidence="4" id="KW-0808">Transferase</keyword>
<dbReference type="EMBL" id="CAVNYO010000346">
    <property type="protein sequence ID" value="CAK5273364.1"/>
    <property type="molecule type" value="Genomic_DNA"/>
</dbReference>
<dbReference type="Gene3D" id="3.40.640.10">
    <property type="entry name" value="Type I PLP-dependent aspartate aminotransferase-like (Major domain)"/>
    <property type="match status" value="1"/>
</dbReference>
<dbReference type="InterPro" id="IPR015421">
    <property type="entry name" value="PyrdxlP-dep_Trfase_major"/>
</dbReference>
<comment type="caution">
    <text evidence="6">The sequence shown here is derived from an EMBL/GenBank/DDBJ whole genome shotgun (WGS) entry which is preliminary data.</text>
</comment>
<evidence type="ECO:0000313" key="6">
    <source>
        <dbReference type="EMBL" id="CAK5273364.1"/>
    </source>
</evidence>
<evidence type="ECO:0000256" key="1">
    <source>
        <dbReference type="ARBA" id="ARBA00001933"/>
    </source>
</evidence>
<dbReference type="InterPro" id="IPR015424">
    <property type="entry name" value="PyrdxlP-dep_Trfase"/>
</dbReference>
<dbReference type="GO" id="GO:1901605">
    <property type="term" value="P:alpha-amino acid metabolic process"/>
    <property type="evidence" value="ECO:0007669"/>
    <property type="project" value="TreeGrafter"/>
</dbReference>
<evidence type="ECO:0000256" key="2">
    <source>
        <dbReference type="ARBA" id="ARBA00007441"/>
    </source>
</evidence>
<evidence type="ECO:0000256" key="5">
    <source>
        <dbReference type="ARBA" id="ARBA00022898"/>
    </source>
</evidence>
<dbReference type="InterPro" id="IPR050859">
    <property type="entry name" value="Class-I_PLP-dep_aminotransf"/>
</dbReference>
<evidence type="ECO:0000313" key="7">
    <source>
        <dbReference type="Proteomes" id="UP001295794"/>
    </source>
</evidence>
<sequence>MISLLAGKPNPYSFPFTSFKFGTTAPGGQARGGGEELELSVSGDDLTSALQYGPTAGMPALLQWLAELQEHVHGRSLGEGWQVIVGLDPRIVQAAKAITALLNPGDSVCAVPDLRVLNCEQIEIEGDADGISSSSLRLILELAAEKPKPRVLYTIPVTHNVVVLFLSVNPAPVWRKSNWVNSFTERRREVLRLANEHNF</sequence>
<dbReference type="AlphaFoldDB" id="A0AAD2HEL0"/>
<keyword evidence="7" id="KW-1185">Reference proteome</keyword>
<keyword evidence="3" id="KW-0032">Aminotransferase</keyword>
<comment type="cofactor">
    <cofactor evidence="1">
        <name>pyridoxal 5'-phosphate</name>
        <dbReference type="ChEBI" id="CHEBI:597326"/>
    </cofactor>
</comment>
<evidence type="ECO:0000256" key="4">
    <source>
        <dbReference type="ARBA" id="ARBA00022679"/>
    </source>
</evidence>
<evidence type="ECO:0000256" key="3">
    <source>
        <dbReference type="ARBA" id="ARBA00022576"/>
    </source>
</evidence>
<protein>
    <submittedName>
        <fullName evidence="6">Uncharacterized protein</fullName>
    </submittedName>
</protein>
<comment type="similarity">
    <text evidence="2">Belongs to the class-I pyridoxal-phosphate-dependent aminotransferase family.</text>
</comment>
<name>A0AAD2HEL0_9AGAR</name>
<organism evidence="6 7">
    <name type="scientific">Mycena citricolor</name>
    <dbReference type="NCBI Taxonomy" id="2018698"/>
    <lineage>
        <taxon>Eukaryota</taxon>
        <taxon>Fungi</taxon>
        <taxon>Dikarya</taxon>
        <taxon>Basidiomycota</taxon>
        <taxon>Agaricomycotina</taxon>
        <taxon>Agaricomycetes</taxon>
        <taxon>Agaricomycetidae</taxon>
        <taxon>Agaricales</taxon>
        <taxon>Marasmiineae</taxon>
        <taxon>Mycenaceae</taxon>
        <taxon>Mycena</taxon>
    </lineage>
</organism>
<dbReference type="SUPFAM" id="SSF53383">
    <property type="entry name" value="PLP-dependent transferases"/>
    <property type="match status" value="1"/>
</dbReference>
<reference evidence="6" key="1">
    <citation type="submission" date="2023-11" db="EMBL/GenBank/DDBJ databases">
        <authorList>
            <person name="De Vega J J."/>
            <person name="De Vega J J."/>
        </authorList>
    </citation>
    <scope>NUCLEOTIDE SEQUENCE</scope>
</reference>
<dbReference type="PANTHER" id="PTHR42790">
    <property type="entry name" value="AMINOTRANSFERASE"/>
    <property type="match status" value="1"/>
</dbReference>
<dbReference type="GO" id="GO:0008483">
    <property type="term" value="F:transaminase activity"/>
    <property type="evidence" value="ECO:0007669"/>
    <property type="project" value="UniProtKB-KW"/>
</dbReference>
<dbReference type="Proteomes" id="UP001295794">
    <property type="component" value="Unassembled WGS sequence"/>
</dbReference>
<accession>A0AAD2HEL0</accession>
<proteinExistence type="inferred from homology"/>
<gene>
    <name evidence="6" type="ORF">MYCIT1_LOCUS19799</name>
</gene>
<keyword evidence="5" id="KW-0663">Pyridoxal phosphate</keyword>